<keyword evidence="3" id="KW-0732">Signal</keyword>
<organism evidence="4 5">
    <name type="scientific">Salix dunnii</name>
    <dbReference type="NCBI Taxonomy" id="1413687"/>
    <lineage>
        <taxon>Eukaryota</taxon>
        <taxon>Viridiplantae</taxon>
        <taxon>Streptophyta</taxon>
        <taxon>Embryophyta</taxon>
        <taxon>Tracheophyta</taxon>
        <taxon>Spermatophyta</taxon>
        <taxon>Magnoliopsida</taxon>
        <taxon>eudicotyledons</taxon>
        <taxon>Gunneridae</taxon>
        <taxon>Pentapetalae</taxon>
        <taxon>rosids</taxon>
        <taxon>fabids</taxon>
        <taxon>Malpighiales</taxon>
        <taxon>Salicaceae</taxon>
        <taxon>Saliceae</taxon>
        <taxon>Salix</taxon>
    </lineage>
</organism>
<dbReference type="GO" id="GO:0016671">
    <property type="term" value="F:oxidoreductase activity, acting on a sulfur group of donors, disulfide as acceptor"/>
    <property type="evidence" value="ECO:0007669"/>
    <property type="project" value="InterPro"/>
</dbReference>
<protein>
    <recommendedName>
        <fullName evidence="6">Gamma interferon inducible lysosomal thiol reductase GILT</fullName>
    </recommendedName>
</protein>
<accession>A0A835JAX2</accession>
<dbReference type="Proteomes" id="UP000657918">
    <property type="component" value="Chromosome 16"/>
</dbReference>
<name>A0A835JAX2_9ROSI</name>
<dbReference type="EMBL" id="JADGMS010000016">
    <property type="protein sequence ID" value="KAF9665259.1"/>
    <property type="molecule type" value="Genomic_DNA"/>
</dbReference>
<dbReference type="AlphaFoldDB" id="A0A835JAX2"/>
<proteinExistence type="inferred from homology"/>
<evidence type="ECO:0000313" key="4">
    <source>
        <dbReference type="EMBL" id="KAF9665259.1"/>
    </source>
</evidence>
<reference evidence="4 5" key="1">
    <citation type="submission" date="2020-10" db="EMBL/GenBank/DDBJ databases">
        <title>Plant Genome Project.</title>
        <authorList>
            <person name="Zhang R.-G."/>
        </authorList>
    </citation>
    <scope>NUCLEOTIDE SEQUENCE [LARGE SCALE GENOMIC DNA]</scope>
    <source>
        <strain evidence="4">FAFU-HL-1</strain>
        <tissue evidence="4">Leaf</tissue>
    </source>
</reference>
<dbReference type="InterPro" id="IPR004911">
    <property type="entry name" value="Interferon-induced_GILT"/>
</dbReference>
<dbReference type="Pfam" id="PF03227">
    <property type="entry name" value="GILT"/>
    <property type="match status" value="1"/>
</dbReference>
<dbReference type="OrthoDB" id="958254at2759"/>
<evidence type="ECO:0000256" key="3">
    <source>
        <dbReference type="SAM" id="SignalP"/>
    </source>
</evidence>
<keyword evidence="2" id="KW-0325">Glycoprotein</keyword>
<dbReference type="PANTHER" id="PTHR13234">
    <property type="entry name" value="GAMMA-INTERFERON INDUCIBLE LYSOSOMAL THIOL REDUCTASE GILT"/>
    <property type="match status" value="1"/>
</dbReference>
<evidence type="ECO:0000256" key="2">
    <source>
        <dbReference type="ARBA" id="ARBA00023180"/>
    </source>
</evidence>
<comment type="caution">
    <text evidence="4">The sequence shown here is derived from an EMBL/GenBank/DDBJ whole genome shotgun (WGS) entry which is preliminary data.</text>
</comment>
<keyword evidence="5" id="KW-1185">Reference proteome</keyword>
<sequence length="220" mass="24804">MASTKLVFSFVIILCSIFLLLPSHAASHSDFGDMQKPSSLDSQMVNLSVYYEALSPSCAAFIVQNLARIFDDDLISITDLRMVPWGNAHINKTDSTTICQDKYYALIHCIEFFVIEGRHSDWQSCFNSLGLSEKPILECSNNGTGAKLQALYGYETAHLDPPHMFLPWIVVNNKPIGKDYRNFTTYICNEYKGKVKPDACKLHPPHNVSSIKKRNPFHPV</sequence>
<dbReference type="PANTHER" id="PTHR13234:SF27">
    <property type="entry name" value="GAMMA INTERFERON INDUCIBLE LYSOSOMAL THIOL REDUCTASE"/>
    <property type="match status" value="1"/>
</dbReference>
<evidence type="ECO:0000313" key="5">
    <source>
        <dbReference type="Proteomes" id="UP000657918"/>
    </source>
</evidence>
<evidence type="ECO:0008006" key="6">
    <source>
        <dbReference type="Google" id="ProtNLM"/>
    </source>
</evidence>
<feature type="chain" id="PRO_5032590639" description="Gamma interferon inducible lysosomal thiol reductase GILT" evidence="3">
    <location>
        <begin position="26"/>
        <end position="220"/>
    </location>
</feature>
<evidence type="ECO:0000256" key="1">
    <source>
        <dbReference type="ARBA" id="ARBA00005679"/>
    </source>
</evidence>
<comment type="similarity">
    <text evidence="1">Belongs to the GILT family.</text>
</comment>
<feature type="signal peptide" evidence="3">
    <location>
        <begin position="1"/>
        <end position="25"/>
    </location>
</feature>
<gene>
    <name evidence="4" type="ORF">SADUNF_Sadunf16G0104000</name>
</gene>